<comment type="caution">
    <text evidence="3">The sequence shown here is derived from an EMBL/GenBank/DDBJ whole genome shotgun (WGS) entry which is preliminary data.</text>
</comment>
<dbReference type="EMBL" id="JAUJLE010000619">
    <property type="protein sequence ID" value="KAK0952339.1"/>
    <property type="molecule type" value="Genomic_DNA"/>
</dbReference>
<gene>
    <name evidence="3" type="ORF">LTR91_024460</name>
</gene>
<reference evidence="3" key="1">
    <citation type="submission" date="2023-06" db="EMBL/GenBank/DDBJ databases">
        <title>Black Yeasts Isolated from many extreme environments.</title>
        <authorList>
            <person name="Coleine C."/>
            <person name="Stajich J.E."/>
            <person name="Selbmann L."/>
        </authorList>
    </citation>
    <scope>NUCLEOTIDE SEQUENCE</scope>
    <source>
        <strain evidence="3">CCFEE 5200</strain>
    </source>
</reference>
<proteinExistence type="predicted"/>
<name>A0AAN6H0Z6_9PEZI</name>
<sequence length="334" mass="37068">MRIATIPGVQVKLRVNGADLQEYADNTDEIYKPKISRQYVEAVSGADFEICFAVEYGAIVSHTRADVVACHIYLDGKWVTAQVLDTSSSAWAHGRAENGRGECRCSIDGRVENVGGLGGQYYKRRFGKPVEACVAKTFAELATDDRSAKHITPESVASLGEVKVQWIWMRRAGVPRLLTGQSKYTPATGESLPEKCLKGRAISQTAKLGEAKACAAQTSQDATYPYGRQPFATFTFKYRSKRDLQIEGVIARTPSPSPLEDRDPDSLTADEARELVRRMRAQQDEQVRIKREKCVRSVTHDDDDPAAVALETRRRKRPRASHDSGIDVVDLTDF</sequence>
<evidence type="ECO:0000259" key="2">
    <source>
        <dbReference type="Pfam" id="PF25534"/>
    </source>
</evidence>
<evidence type="ECO:0000313" key="4">
    <source>
        <dbReference type="Proteomes" id="UP001175353"/>
    </source>
</evidence>
<dbReference type="PANTHER" id="PTHR36223:SF1">
    <property type="entry name" value="TRANSCRIPTION ELONGATION FACTOR EAF N-TERMINAL DOMAIN-CONTAINING PROTEIN"/>
    <property type="match status" value="1"/>
</dbReference>
<organism evidence="3 4">
    <name type="scientific">Friedmanniomyces endolithicus</name>
    <dbReference type="NCBI Taxonomy" id="329885"/>
    <lineage>
        <taxon>Eukaryota</taxon>
        <taxon>Fungi</taxon>
        <taxon>Dikarya</taxon>
        <taxon>Ascomycota</taxon>
        <taxon>Pezizomycotina</taxon>
        <taxon>Dothideomycetes</taxon>
        <taxon>Dothideomycetidae</taxon>
        <taxon>Mycosphaerellales</taxon>
        <taxon>Teratosphaeriaceae</taxon>
        <taxon>Friedmanniomyces</taxon>
    </lineage>
</organism>
<dbReference type="PANTHER" id="PTHR36223">
    <property type="entry name" value="BETA-LACTAMASE-TYPE TRANSPEPTIDASE FOLD DOMAIN CONTAINING PROTEIN"/>
    <property type="match status" value="1"/>
</dbReference>
<dbReference type="AlphaFoldDB" id="A0AAN6H0Z6"/>
<dbReference type="Pfam" id="PF25534">
    <property type="entry name" value="DUF7918"/>
    <property type="match status" value="1"/>
</dbReference>
<protein>
    <recommendedName>
        <fullName evidence="2">DUF7918 domain-containing protein</fullName>
    </recommendedName>
</protein>
<dbReference type="Proteomes" id="UP001175353">
    <property type="component" value="Unassembled WGS sequence"/>
</dbReference>
<accession>A0AAN6H0Z6</accession>
<keyword evidence="4" id="KW-1185">Reference proteome</keyword>
<dbReference type="InterPro" id="IPR057678">
    <property type="entry name" value="DUF7918"/>
</dbReference>
<feature type="domain" description="DUF7918" evidence="2">
    <location>
        <begin position="8"/>
        <end position="253"/>
    </location>
</feature>
<evidence type="ECO:0000256" key="1">
    <source>
        <dbReference type="SAM" id="MobiDB-lite"/>
    </source>
</evidence>
<evidence type="ECO:0000313" key="3">
    <source>
        <dbReference type="EMBL" id="KAK0952339.1"/>
    </source>
</evidence>
<feature type="region of interest" description="Disordered" evidence="1">
    <location>
        <begin position="305"/>
        <end position="326"/>
    </location>
</feature>